<dbReference type="RefSeq" id="XP_007514247.1">
    <property type="nucleotide sequence ID" value="XM_007514185.1"/>
</dbReference>
<name>K8ECK3_9CHLO</name>
<dbReference type="AlphaFoldDB" id="K8ECK3"/>
<dbReference type="PANTHER" id="PTHR11377">
    <property type="entry name" value="N-MYRISTOYL TRANSFERASE"/>
    <property type="match status" value="1"/>
</dbReference>
<evidence type="ECO:0000256" key="6">
    <source>
        <dbReference type="RuleBase" id="RU004178"/>
    </source>
</evidence>
<feature type="domain" description="Glycylpeptide N-tetradecanoyltransferase N-terminal" evidence="8">
    <location>
        <begin position="145"/>
        <end position="300"/>
    </location>
</feature>
<feature type="compositionally biased region" description="Acidic residues" evidence="7">
    <location>
        <begin position="128"/>
        <end position="143"/>
    </location>
</feature>
<dbReference type="GO" id="GO:0005737">
    <property type="term" value="C:cytoplasm"/>
    <property type="evidence" value="ECO:0007669"/>
    <property type="project" value="TreeGrafter"/>
</dbReference>
<dbReference type="Gene3D" id="3.40.630.170">
    <property type="match status" value="1"/>
</dbReference>
<evidence type="ECO:0000313" key="10">
    <source>
        <dbReference type="EMBL" id="CCO15684.1"/>
    </source>
</evidence>
<keyword evidence="3 5" id="KW-0808">Transferase</keyword>
<dbReference type="Pfam" id="PF02799">
    <property type="entry name" value="NMT_C"/>
    <property type="match status" value="1"/>
</dbReference>
<reference evidence="10 11" key="1">
    <citation type="submission" date="2011-10" db="EMBL/GenBank/DDBJ databases">
        <authorList>
            <person name="Genoscope - CEA"/>
        </authorList>
    </citation>
    <scope>NUCLEOTIDE SEQUENCE [LARGE SCALE GENOMIC DNA]</scope>
    <source>
        <strain evidence="10 11">RCC 1105</strain>
    </source>
</reference>
<evidence type="ECO:0000313" key="11">
    <source>
        <dbReference type="Proteomes" id="UP000198341"/>
    </source>
</evidence>
<dbReference type="InterPro" id="IPR000903">
    <property type="entry name" value="NMT"/>
</dbReference>
<dbReference type="EC" id="2.3.1.97" evidence="2 5"/>
<dbReference type="PROSITE" id="PS00976">
    <property type="entry name" value="NMT_2"/>
    <property type="match status" value="1"/>
</dbReference>
<dbReference type="KEGG" id="bpg:Bathy03g03260"/>
<evidence type="ECO:0000256" key="7">
    <source>
        <dbReference type="SAM" id="MobiDB-lite"/>
    </source>
</evidence>
<proteinExistence type="inferred from homology"/>
<dbReference type="eggNOG" id="KOG2779">
    <property type="taxonomic scope" value="Eukaryota"/>
</dbReference>
<feature type="region of interest" description="Disordered" evidence="7">
    <location>
        <begin position="1"/>
        <end position="165"/>
    </location>
</feature>
<dbReference type="SUPFAM" id="SSF55729">
    <property type="entry name" value="Acyl-CoA N-acyltransferases (Nat)"/>
    <property type="match status" value="2"/>
</dbReference>
<feature type="domain" description="Glycylpeptide N-tetradecanoyltransferase C-terminal" evidence="9">
    <location>
        <begin position="316"/>
        <end position="502"/>
    </location>
</feature>
<evidence type="ECO:0000259" key="9">
    <source>
        <dbReference type="Pfam" id="PF02799"/>
    </source>
</evidence>
<keyword evidence="11" id="KW-1185">Reference proteome</keyword>
<dbReference type="EMBL" id="FO082276">
    <property type="protein sequence ID" value="CCO15684.1"/>
    <property type="molecule type" value="Genomic_DNA"/>
</dbReference>
<dbReference type="PIRSF" id="PIRSF015892">
    <property type="entry name" value="N-myristl_transf"/>
    <property type="match status" value="1"/>
</dbReference>
<dbReference type="GeneID" id="19016863"/>
<comment type="function">
    <text evidence="5">Adds a myristoyl group to the N-terminal glycine residue of certain cellular proteins.</text>
</comment>
<keyword evidence="4 5" id="KW-0012">Acyltransferase</keyword>
<dbReference type="Pfam" id="PF01233">
    <property type="entry name" value="NMT"/>
    <property type="match status" value="1"/>
</dbReference>
<dbReference type="Proteomes" id="UP000198341">
    <property type="component" value="Chromosome 3"/>
</dbReference>
<accession>K8ECK3</accession>
<dbReference type="InterPro" id="IPR022677">
    <property type="entry name" value="NMT_C"/>
</dbReference>
<evidence type="ECO:0000259" key="8">
    <source>
        <dbReference type="Pfam" id="PF01233"/>
    </source>
</evidence>
<feature type="compositionally biased region" description="Basic and acidic residues" evidence="7">
    <location>
        <begin position="27"/>
        <end position="58"/>
    </location>
</feature>
<dbReference type="GO" id="GO:0004379">
    <property type="term" value="F:glycylpeptide N-tetradecanoyltransferase activity"/>
    <property type="evidence" value="ECO:0007669"/>
    <property type="project" value="UniProtKB-EC"/>
</dbReference>
<dbReference type="PROSITE" id="PS00975">
    <property type="entry name" value="NMT_1"/>
    <property type="match status" value="1"/>
</dbReference>
<dbReference type="InterPro" id="IPR016181">
    <property type="entry name" value="Acyl_CoA_acyltransferase"/>
</dbReference>
<evidence type="ECO:0000256" key="2">
    <source>
        <dbReference type="ARBA" id="ARBA00012923"/>
    </source>
</evidence>
<dbReference type="InterPro" id="IPR022678">
    <property type="entry name" value="NMT_CS"/>
</dbReference>
<evidence type="ECO:0000256" key="1">
    <source>
        <dbReference type="ARBA" id="ARBA00009469"/>
    </source>
</evidence>
<gene>
    <name evidence="10" type="ORF">Bathy03g03260</name>
</gene>
<evidence type="ECO:0000256" key="3">
    <source>
        <dbReference type="ARBA" id="ARBA00022679"/>
    </source>
</evidence>
<sequence>MRENATLDEDEEEAATSPRGGGFESSGGKKREDEEEKRKTRTTPEEKEALRDILKAMERSLLMEGGGGGGGEQQQQQLVGNVKKRKEHKFWSTQPVPQFEIEEEGEDEEVEEGRKGGKEDAGAKTADEGEDDEGDLDDGDGPIDDPSKTAANVRKEGYDLPPGYEWDEVDVDTQEGRDEVFTLLANNYVEDDDEMFRFAYAPEFVSWALQPPGYEKSWHVGIRISCTKTLVALITGIPAEVSANGKRLKVAEINFLCVHKKLRRKNFAPVLIREVTRRINLKDVWQAAYTAGVVLPKPCAKARYWHRSINVKKLVDIRFTQLGRGMSMAETIEHYAMPKKIRVQGLREMEAKDVPTVTRLLNSYFSKFKLAPVKNEEDVRHWLVPRDEVVYSYVKIDERTNEATDFCSFYNLSSTVIQASSGGSNAKRNNVLLKAAYCYYNVATSENIEDLVQDALILARDNGFDVFNALNVSENAQFLETLKFGIGDGDLHYYLYNWKLKETLAPKDVALVLL</sequence>
<dbReference type="InterPro" id="IPR022676">
    <property type="entry name" value="NMT_N"/>
</dbReference>
<comment type="similarity">
    <text evidence="1 6">Belongs to the NMT family.</text>
</comment>
<feature type="compositionally biased region" description="Acidic residues" evidence="7">
    <location>
        <begin position="100"/>
        <end position="111"/>
    </location>
</feature>
<evidence type="ECO:0000256" key="4">
    <source>
        <dbReference type="ARBA" id="ARBA00023315"/>
    </source>
</evidence>
<protein>
    <recommendedName>
        <fullName evidence="2 5">Glycylpeptide N-tetradecanoyltransferase</fullName>
        <ecNumber evidence="2 5">2.3.1.97</ecNumber>
    </recommendedName>
</protein>
<dbReference type="PANTHER" id="PTHR11377:SF5">
    <property type="entry name" value="GLYCYLPEPTIDE N-TETRADECANOYLTRANSFERASE"/>
    <property type="match status" value="1"/>
</dbReference>
<feature type="compositionally biased region" description="Acidic residues" evidence="7">
    <location>
        <begin position="1"/>
        <end position="14"/>
    </location>
</feature>
<comment type="catalytic activity">
    <reaction evidence="5">
        <text>N-terminal glycyl-[protein] + tetradecanoyl-CoA = N-tetradecanoylglycyl-[protein] + CoA + H(+)</text>
        <dbReference type="Rhea" id="RHEA:15521"/>
        <dbReference type="Rhea" id="RHEA-COMP:12666"/>
        <dbReference type="Rhea" id="RHEA-COMP:12667"/>
        <dbReference type="ChEBI" id="CHEBI:15378"/>
        <dbReference type="ChEBI" id="CHEBI:57287"/>
        <dbReference type="ChEBI" id="CHEBI:57385"/>
        <dbReference type="ChEBI" id="CHEBI:64723"/>
        <dbReference type="ChEBI" id="CHEBI:133050"/>
        <dbReference type="EC" id="2.3.1.97"/>
    </reaction>
</comment>
<feature type="compositionally biased region" description="Basic and acidic residues" evidence="7">
    <location>
        <begin position="112"/>
        <end position="127"/>
    </location>
</feature>
<dbReference type="OrthoDB" id="60315at2759"/>
<evidence type="ECO:0000256" key="5">
    <source>
        <dbReference type="RuleBase" id="RU000586"/>
    </source>
</evidence>
<organism evidence="10 11">
    <name type="scientific">Bathycoccus prasinos</name>
    <dbReference type="NCBI Taxonomy" id="41875"/>
    <lineage>
        <taxon>Eukaryota</taxon>
        <taxon>Viridiplantae</taxon>
        <taxon>Chlorophyta</taxon>
        <taxon>Mamiellophyceae</taxon>
        <taxon>Mamiellales</taxon>
        <taxon>Bathycoccaceae</taxon>
        <taxon>Bathycoccus</taxon>
    </lineage>
</organism>
<dbReference type="STRING" id="41875.K8ECK3"/>
<dbReference type="FunFam" id="3.40.630.170:FF:000003">
    <property type="entry name" value="Glycylpeptide N-tetradecanoyltransferase"/>
    <property type="match status" value="1"/>
</dbReference>